<dbReference type="Gene3D" id="3.40.190.10">
    <property type="entry name" value="Periplasmic binding protein-like II"/>
    <property type="match status" value="2"/>
</dbReference>
<evidence type="ECO:0000256" key="1">
    <source>
        <dbReference type="ARBA" id="ARBA00022729"/>
    </source>
</evidence>
<feature type="domain" description="Ionotropic glutamate receptor C-terminal" evidence="4">
    <location>
        <begin position="38"/>
        <end position="260"/>
    </location>
</feature>
<dbReference type="InterPro" id="IPR001320">
    <property type="entry name" value="Iontro_rcpt_C"/>
</dbReference>
<accession>A0A0J6WYC5</accession>
<comment type="caution">
    <text evidence="5">The sequence shown here is derived from an EMBL/GenBank/DDBJ whole genome shotgun (WGS) entry which is preliminary data.</text>
</comment>
<keyword evidence="1 2" id="KW-0732">Signal</keyword>
<dbReference type="Proteomes" id="UP000036503">
    <property type="component" value="Unassembled WGS sequence"/>
</dbReference>
<dbReference type="AlphaFoldDB" id="A0A0J6WYC5"/>
<name>A0A0J6WYC5_9FIRM</name>
<dbReference type="InterPro" id="IPR001638">
    <property type="entry name" value="Solute-binding_3/MltF_N"/>
</dbReference>
<evidence type="ECO:0000256" key="2">
    <source>
        <dbReference type="SAM" id="SignalP"/>
    </source>
</evidence>
<feature type="chain" id="PRO_5038552161" evidence="2">
    <location>
        <begin position="23"/>
        <end position="267"/>
    </location>
</feature>
<evidence type="ECO:0000313" key="5">
    <source>
        <dbReference type="EMBL" id="KMO87248.1"/>
    </source>
</evidence>
<feature type="domain" description="Solute-binding protein family 3/N-terminal" evidence="3">
    <location>
        <begin position="38"/>
        <end position="261"/>
    </location>
</feature>
<dbReference type="PROSITE" id="PS51257">
    <property type="entry name" value="PROKAR_LIPOPROTEIN"/>
    <property type="match status" value="1"/>
</dbReference>
<keyword evidence="6" id="KW-1185">Reference proteome</keyword>
<organism evidence="5 6">
    <name type="scientific">Megasphaera cerevisiae DSM 20462</name>
    <dbReference type="NCBI Taxonomy" id="1122219"/>
    <lineage>
        <taxon>Bacteria</taxon>
        <taxon>Bacillati</taxon>
        <taxon>Bacillota</taxon>
        <taxon>Negativicutes</taxon>
        <taxon>Veillonellales</taxon>
        <taxon>Veillonellaceae</taxon>
        <taxon>Megasphaera</taxon>
    </lineage>
</organism>
<gene>
    <name evidence="5" type="ORF">AB840_03245</name>
</gene>
<dbReference type="PANTHER" id="PTHR35936:SF34">
    <property type="entry name" value="ABC TRANSPORTER EXTRACELLULAR-BINDING PROTEIN YCKB-RELATED"/>
    <property type="match status" value="1"/>
</dbReference>
<proteinExistence type="predicted"/>
<reference evidence="5 6" key="1">
    <citation type="submission" date="2015-06" db="EMBL/GenBank/DDBJ databases">
        <title>Draft genome sequence of beer spoilage bacterium Megasphaera cerevisiae type strain 20462.</title>
        <authorList>
            <person name="Kutumbaka K."/>
            <person name="Pasmowitz J."/>
            <person name="Mategko J."/>
            <person name="Reyes D."/>
            <person name="Friedrich A."/>
            <person name="Han S."/>
            <person name="Martens-Habbena W."/>
            <person name="Neal-McKinney J."/>
            <person name="Janagama H.K."/>
            <person name="Nadala C."/>
            <person name="Samadpour M."/>
        </authorList>
    </citation>
    <scope>NUCLEOTIDE SEQUENCE [LARGE SCALE GENOMIC DNA]</scope>
    <source>
        <strain evidence="5 6">DSM 20462</strain>
    </source>
</reference>
<dbReference type="SMART" id="SM00079">
    <property type="entry name" value="PBPe"/>
    <property type="match status" value="1"/>
</dbReference>
<dbReference type="PANTHER" id="PTHR35936">
    <property type="entry name" value="MEMBRANE-BOUND LYTIC MUREIN TRANSGLYCOSYLASE F"/>
    <property type="match status" value="1"/>
</dbReference>
<evidence type="ECO:0000313" key="6">
    <source>
        <dbReference type="Proteomes" id="UP000036503"/>
    </source>
</evidence>
<dbReference type="GO" id="GO:0015276">
    <property type="term" value="F:ligand-gated monoatomic ion channel activity"/>
    <property type="evidence" value="ECO:0007669"/>
    <property type="project" value="InterPro"/>
</dbReference>
<dbReference type="EMBL" id="LEKT01000007">
    <property type="protein sequence ID" value="KMO87248.1"/>
    <property type="molecule type" value="Genomic_DNA"/>
</dbReference>
<dbReference type="OrthoDB" id="9775197at2"/>
<dbReference type="SMART" id="SM00062">
    <property type="entry name" value="PBPb"/>
    <property type="match status" value="1"/>
</dbReference>
<dbReference type="PATRIC" id="fig|1122219.3.peg.2744"/>
<evidence type="ECO:0000259" key="3">
    <source>
        <dbReference type="SMART" id="SM00062"/>
    </source>
</evidence>
<evidence type="ECO:0000259" key="4">
    <source>
        <dbReference type="SMART" id="SM00079"/>
    </source>
</evidence>
<dbReference type="CDD" id="cd00996">
    <property type="entry name" value="PBP2_AatB_like"/>
    <property type="match status" value="1"/>
</dbReference>
<dbReference type="Pfam" id="PF00497">
    <property type="entry name" value="SBP_bac_3"/>
    <property type="match status" value="1"/>
</dbReference>
<protein>
    <submittedName>
        <fullName evidence="5">Amino acid ABC transporter substrate-binding protein</fullName>
    </submittedName>
</protein>
<dbReference type="InParanoid" id="A0A0J6WYC5"/>
<dbReference type="SUPFAM" id="SSF53850">
    <property type="entry name" value="Periplasmic binding protein-like II"/>
    <property type="match status" value="1"/>
</dbReference>
<feature type="signal peptide" evidence="2">
    <location>
        <begin position="1"/>
        <end position="22"/>
    </location>
</feature>
<dbReference type="GO" id="GO:0016020">
    <property type="term" value="C:membrane"/>
    <property type="evidence" value="ECO:0007669"/>
    <property type="project" value="InterPro"/>
</dbReference>
<sequence length="267" mass="29458">MKIKKAMLAGAAVMTAVAVLMAGCGSQEKTAEQKLPEKIVIGLDDNFPPMGFRDDSGELVGFDIDLAKEASQRLGIPVEFKPIDWDSKEAALKSKQVDMLWNGLTITEDREKQIAFSKPYMNNAQILVVRADSPITDRAGLAGKIIGTQEGSSSIDALEKNADFKKSLQDVKKYGDFVAAFMDLELGRTDGILVDSVVGRYYMSKKPGKFKVIDDKMGDEKFGVGMRKEDTLLQQKLNEVLKQMSQDGTMSKLSQKWFGEDITVKVD</sequence>
<dbReference type="RefSeq" id="WP_048513404.1">
    <property type="nucleotide sequence ID" value="NZ_FUXD01000005.1"/>
</dbReference>
<dbReference type="STRING" id="39029.BSR42_12230"/>